<dbReference type="Proteomes" id="UP000199223">
    <property type="component" value="Unassembled WGS sequence"/>
</dbReference>
<protein>
    <submittedName>
        <fullName evidence="5">Exonuclease</fullName>
    </submittedName>
</protein>
<dbReference type="SMART" id="SM00479">
    <property type="entry name" value="EXOIII"/>
    <property type="match status" value="1"/>
</dbReference>
<dbReference type="CDD" id="cd06127">
    <property type="entry name" value="DEDDh"/>
    <property type="match status" value="1"/>
</dbReference>
<dbReference type="EMBL" id="FNZA01000001">
    <property type="protein sequence ID" value="SEI68014.1"/>
    <property type="molecule type" value="Genomic_DNA"/>
</dbReference>
<dbReference type="InterPro" id="IPR013520">
    <property type="entry name" value="Ribonucl_H"/>
</dbReference>
<dbReference type="GO" id="GO:0008408">
    <property type="term" value="F:3'-5' exonuclease activity"/>
    <property type="evidence" value="ECO:0007669"/>
    <property type="project" value="TreeGrafter"/>
</dbReference>
<organism evidence="5 6">
    <name type="scientific">Deinococcus reticulitermitis</name>
    <dbReference type="NCBI Taxonomy" id="856736"/>
    <lineage>
        <taxon>Bacteria</taxon>
        <taxon>Thermotogati</taxon>
        <taxon>Deinococcota</taxon>
        <taxon>Deinococci</taxon>
        <taxon>Deinococcales</taxon>
        <taxon>Deinococcaceae</taxon>
        <taxon>Deinococcus</taxon>
    </lineage>
</organism>
<evidence type="ECO:0000256" key="1">
    <source>
        <dbReference type="ARBA" id="ARBA00022722"/>
    </source>
</evidence>
<dbReference type="SUPFAM" id="SSF53098">
    <property type="entry name" value="Ribonuclease H-like"/>
    <property type="match status" value="1"/>
</dbReference>
<proteinExistence type="predicted"/>
<dbReference type="PANTHER" id="PTHR30231:SF4">
    <property type="entry name" value="PROTEIN NEN2"/>
    <property type="match status" value="1"/>
</dbReference>
<evidence type="ECO:0000313" key="6">
    <source>
        <dbReference type="Proteomes" id="UP000199223"/>
    </source>
</evidence>
<dbReference type="AlphaFoldDB" id="A0A1H6SQ55"/>
<feature type="domain" description="Exonuclease" evidence="4">
    <location>
        <begin position="82"/>
        <end position="273"/>
    </location>
</feature>
<accession>A0A1H6SQ55</accession>
<reference evidence="6" key="1">
    <citation type="submission" date="2016-10" db="EMBL/GenBank/DDBJ databases">
        <authorList>
            <person name="Varghese N."/>
            <person name="Submissions S."/>
        </authorList>
    </citation>
    <scope>NUCLEOTIDE SEQUENCE [LARGE SCALE GENOMIC DNA]</scope>
    <source>
        <strain evidence="6">CGMCC 1.10218</strain>
    </source>
</reference>
<evidence type="ECO:0000313" key="5">
    <source>
        <dbReference type="EMBL" id="SEI68014.1"/>
    </source>
</evidence>
<dbReference type="OrthoDB" id="9803913at2"/>
<evidence type="ECO:0000256" key="3">
    <source>
        <dbReference type="ARBA" id="ARBA00022839"/>
    </source>
</evidence>
<gene>
    <name evidence="5" type="ORF">SAMN04488058_101324</name>
</gene>
<evidence type="ECO:0000256" key="2">
    <source>
        <dbReference type="ARBA" id="ARBA00022801"/>
    </source>
</evidence>
<dbReference type="PANTHER" id="PTHR30231">
    <property type="entry name" value="DNA POLYMERASE III SUBUNIT EPSILON"/>
    <property type="match status" value="1"/>
</dbReference>
<dbReference type="Gene3D" id="3.30.420.10">
    <property type="entry name" value="Ribonuclease H-like superfamily/Ribonuclease H"/>
    <property type="match status" value="1"/>
</dbReference>
<dbReference type="STRING" id="856736.SAMN04488058_101324"/>
<keyword evidence="6" id="KW-1185">Reference proteome</keyword>
<dbReference type="InterPro" id="IPR036397">
    <property type="entry name" value="RNaseH_sf"/>
</dbReference>
<dbReference type="GO" id="GO:0003676">
    <property type="term" value="F:nucleic acid binding"/>
    <property type="evidence" value="ECO:0007669"/>
    <property type="project" value="InterPro"/>
</dbReference>
<keyword evidence="3 5" id="KW-0269">Exonuclease</keyword>
<dbReference type="Pfam" id="PF00929">
    <property type="entry name" value="RNase_T"/>
    <property type="match status" value="1"/>
</dbReference>
<keyword evidence="1" id="KW-0540">Nuclease</keyword>
<dbReference type="RefSeq" id="WP_092262773.1">
    <property type="nucleotide sequence ID" value="NZ_FNZA01000001.1"/>
</dbReference>
<name>A0A1H6SQ55_9DEIO</name>
<sequence length="284" mass="31065">MTQPDDLGLDLETLSQQLADINLPTEKAAAALEALGAPVVSSGDGELQQAMTESDKGLDLPTPEQQAQAVLDRFLDWATDPRLAVLDTETTGLGAGDQVIEIAMVDAYGRTLIDQRVRPTFPVPADSTAIHGITDDDLNDCPTFDQIWPQLKELLWTYNVVIYNASYDLARIGDSLDATMPGWYKASEGVGHSEPFKAWTALCRRIQDRCVMEAYAPVGGNWHPYWGNYSWVRLADACEARGVDTSDLKAHAALDDARATLRLIQGAAQLTPADLPWIGHEDEQ</sequence>
<keyword evidence="2" id="KW-0378">Hydrolase</keyword>
<dbReference type="InterPro" id="IPR012337">
    <property type="entry name" value="RNaseH-like_sf"/>
</dbReference>
<evidence type="ECO:0000259" key="4">
    <source>
        <dbReference type="SMART" id="SM00479"/>
    </source>
</evidence>